<dbReference type="Proteomes" id="UP001497516">
    <property type="component" value="Chromosome 4"/>
</dbReference>
<evidence type="ECO:0000313" key="5">
    <source>
        <dbReference type="Proteomes" id="UP001497516"/>
    </source>
</evidence>
<feature type="region of interest" description="Disordered" evidence="2">
    <location>
        <begin position="669"/>
        <end position="696"/>
    </location>
</feature>
<feature type="domain" description="CCHC-type" evidence="3">
    <location>
        <begin position="387"/>
        <end position="402"/>
    </location>
</feature>
<keyword evidence="1" id="KW-0863">Zinc-finger</keyword>
<dbReference type="Pfam" id="PF14392">
    <property type="entry name" value="zf-CCHC_4"/>
    <property type="match status" value="1"/>
</dbReference>
<keyword evidence="1" id="KW-0862">Zinc</keyword>
<keyword evidence="1" id="KW-0479">Metal-binding</keyword>
<dbReference type="GO" id="GO:0008270">
    <property type="term" value="F:zinc ion binding"/>
    <property type="evidence" value="ECO:0007669"/>
    <property type="project" value="UniProtKB-KW"/>
</dbReference>
<dbReference type="InterPro" id="IPR025836">
    <property type="entry name" value="Zn_knuckle_CX2CX4HX4C"/>
</dbReference>
<sequence>MGSWKKVHPALKDHQPLHLFPERKVAPVDMSLFKPPLLLQISDLSPIFCSEPLKRSANCSSMEDIYQIIQLDEVFNKSWEDDCCTWFPLFQPEHLLRIRLYLEPQKCHVSDRRRADCCAFIPRQILPNTRERDIRVMTKPRLSYKSNGNRLKIKTLMLKPTPEEINLTLFCCHTNPTKATWRKMDVNALINQAGEWDLEMKPDEARIAHKNTLVGKLLSERTVNARSMRNMIRAAWLDNFKPKVHEMPRIDDAGENTFTIDFKSKEEMEAIWEDRPCPVSGTLRQLKRWIGTEIPGAITFNHADFWIQIHNLPEAYRTEGNISMIRNMFNRLIDLDRRALQAQIYRLFVRAFVEVDMTKPLPDGFYLRHQQKRIWIELKYERLMMVCYYCGKIDHTKQECESRRNPEGGNHPLPDIQRWGPWTRASSNAFSPRTVQQLEAEAIINKDAASSSNPTDRAFQSPTANSGAPTQNANIGPHQTLGFSPHQGQTPLSVTSQNFPLQTTLSPSLNFLSPHQTLSPPFTQTQTFISPTLQQKTVSRNLFGGVETADQSQPYPNNIFSPVAFMGPNVPNSNLGQVPTQPQTNFFVNHNYFSVGSSGAVKQSKSPARHTFNSRRLSSSPTQNISKKKRKAGYVAEFEREETGEPHTLLHHSVSNSSDFLAICGIQEEEDEEIPPGFGPGASVDMVADSKPPQGP</sequence>
<dbReference type="GO" id="GO:0003676">
    <property type="term" value="F:nucleic acid binding"/>
    <property type="evidence" value="ECO:0007669"/>
    <property type="project" value="InterPro"/>
</dbReference>
<evidence type="ECO:0000256" key="1">
    <source>
        <dbReference type="PROSITE-ProRule" id="PRU00047"/>
    </source>
</evidence>
<evidence type="ECO:0000259" key="3">
    <source>
        <dbReference type="PROSITE" id="PS50158"/>
    </source>
</evidence>
<dbReference type="PANTHER" id="PTHR31286:SF167">
    <property type="entry name" value="OS09G0268800 PROTEIN"/>
    <property type="match status" value="1"/>
</dbReference>
<proteinExistence type="predicted"/>
<dbReference type="EMBL" id="OZ034817">
    <property type="protein sequence ID" value="CAL1384014.1"/>
    <property type="molecule type" value="Genomic_DNA"/>
</dbReference>
<dbReference type="PANTHER" id="PTHR31286">
    <property type="entry name" value="GLYCINE-RICH CELL WALL STRUCTURAL PROTEIN 1.8-LIKE"/>
    <property type="match status" value="1"/>
</dbReference>
<feature type="region of interest" description="Disordered" evidence="2">
    <location>
        <begin position="599"/>
        <end position="632"/>
    </location>
</feature>
<dbReference type="InterPro" id="IPR001878">
    <property type="entry name" value="Znf_CCHC"/>
</dbReference>
<evidence type="ECO:0000313" key="4">
    <source>
        <dbReference type="EMBL" id="CAL1384014.1"/>
    </source>
</evidence>
<name>A0AAV2EE49_9ROSI</name>
<reference evidence="4 5" key="1">
    <citation type="submission" date="2024-04" db="EMBL/GenBank/DDBJ databases">
        <authorList>
            <person name="Fracassetti M."/>
        </authorList>
    </citation>
    <scope>NUCLEOTIDE SEQUENCE [LARGE SCALE GENOMIC DNA]</scope>
</reference>
<organism evidence="4 5">
    <name type="scientific">Linum trigynum</name>
    <dbReference type="NCBI Taxonomy" id="586398"/>
    <lineage>
        <taxon>Eukaryota</taxon>
        <taxon>Viridiplantae</taxon>
        <taxon>Streptophyta</taxon>
        <taxon>Embryophyta</taxon>
        <taxon>Tracheophyta</taxon>
        <taxon>Spermatophyta</taxon>
        <taxon>Magnoliopsida</taxon>
        <taxon>eudicotyledons</taxon>
        <taxon>Gunneridae</taxon>
        <taxon>Pentapetalae</taxon>
        <taxon>rosids</taxon>
        <taxon>fabids</taxon>
        <taxon>Malpighiales</taxon>
        <taxon>Linaceae</taxon>
        <taxon>Linum</taxon>
    </lineage>
</organism>
<dbReference type="InterPro" id="IPR025558">
    <property type="entry name" value="DUF4283"/>
</dbReference>
<dbReference type="AlphaFoldDB" id="A0AAV2EE49"/>
<dbReference type="InterPro" id="IPR040256">
    <property type="entry name" value="At4g02000-like"/>
</dbReference>
<dbReference type="Pfam" id="PF14111">
    <property type="entry name" value="DUF4283"/>
    <property type="match status" value="1"/>
</dbReference>
<evidence type="ECO:0000256" key="2">
    <source>
        <dbReference type="SAM" id="MobiDB-lite"/>
    </source>
</evidence>
<feature type="region of interest" description="Disordered" evidence="2">
    <location>
        <begin position="446"/>
        <end position="494"/>
    </location>
</feature>
<feature type="compositionally biased region" description="Polar residues" evidence="2">
    <location>
        <begin position="448"/>
        <end position="474"/>
    </location>
</feature>
<feature type="compositionally biased region" description="Polar residues" evidence="2">
    <location>
        <begin position="614"/>
        <end position="625"/>
    </location>
</feature>
<protein>
    <recommendedName>
        <fullName evidence="3">CCHC-type domain-containing protein</fullName>
    </recommendedName>
</protein>
<gene>
    <name evidence="4" type="ORF">LTRI10_LOCUS25249</name>
</gene>
<dbReference type="PROSITE" id="PS50158">
    <property type="entry name" value="ZF_CCHC"/>
    <property type="match status" value="1"/>
</dbReference>
<accession>A0AAV2EE49</accession>
<keyword evidence="5" id="KW-1185">Reference proteome</keyword>